<sequence length="436" mass="47504">MTSPSNQPSESPRPRVVIIGGGFGGLNAAQALRDAPVEITLLDRTNHHLFQPLLYQVATATLPPSDITAPLRSILRHQKNVTVLLGEASGIDVTHKTVQVKGQPDLPYDYLLVAAGARHSYFGHPEWEALAPGLKSIDDALEIRRRFLMAFEKAEEASDEEDRSRYLTFVIVGGGPTGVELAGIMIEIARQALREDFRRIDTARTHIILLEGGPRILPAFPDSLSLTAKKNLEDFGVEVRTGEMVTRIEPDAVWVGDERIGARTVFWAAGNAASPLAKSLGVPLDKAGRVEVNADLSVPGHPEIFVVGDLALVLQRGKPVPGVAQGAIQGGQTAAENIRRSLAGEARIPFRYFDKGNLATIGRDRGIADLRGLHLSGRLGWWLWLTVHILFLIGFRNRASVLLQWAISYLTYQRSSRLITHIDPPQGVPEAANTGP</sequence>
<protein>
    <recommendedName>
        <fullName evidence="2">NADH:ubiquinone reductase (non-electrogenic)</fullName>
        <ecNumber evidence="2">1.6.5.9</ecNumber>
    </recommendedName>
</protein>
<dbReference type="RefSeq" id="WP_119320962.1">
    <property type="nucleotide sequence ID" value="NZ_AP025739.1"/>
</dbReference>
<dbReference type="KEGG" id="ccot:CCAX7_009580"/>
<keyword evidence="6" id="KW-0560">Oxidoreductase</keyword>
<organism evidence="11 12">
    <name type="scientific">Capsulimonas corticalis</name>
    <dbReference type="NCBI Taxonomy" id="2219043"/>
    <lineage>
        <taxon>Bacteria</taxon>
        <taxon>Bacillati</taxon>
        <taxon>Armatimonadota</taxon>
        <taxon>Armatimonadia</taxon>
        <taxon>Capsulimonadales</taxon>
        <taxon>Capsulimonadaceae</taxon>
        <taxon>Capsulimonas</taxon>
    </lineage>
</organism>
<keyword evidence="5" id="KW-0809">Transit peptide</keyword>
<dbReference type="SUPFAM" id="SSF51905">
    <property type="entry name" value="FAD/NAD(P)-binding domain"/>
    <property type="match status" value="1"/>
</dbReference>
<keyword evidence="12" id="KW-1185">Reference proteome</keyword>
<keyword evidence="4" id="KW-0274">FAD</keyword>
<dbReference type="InterPro" id="IPR054585">
    <property type="entry name" value="NDH2-like_C"/>
</dbReference>
<dbReference type="Gene3D" id="3.50.50.100">
    <property type="match status" value="1"/>
</dbReference>
<evidence type="ECO:0000313" key="11">
    <source>
        <dbReference type="EMBL" id="BDI28907.1"/>
    </source>
</evidence>
<dbReference type="PRINTS" id="PR00368">
    <property type="entry name" value="FADPNR"/>
</dbReference>
<dbReference type="InterPro" id="IPR023753">
    <property type="entry name" value="FAD/NAD-binding_dom"/>
</dbReference>
<evidence type="ECO:0000256" key="7">
    <source>
        <dbReference type="ARBA" id="ARBA00023027"/>
    </source>
</evidence>
<evidence type="ECO:0000313" key="12">
    <source>
        <dbReference type="Proteomes" id="UP000287394"/>
    </source>
</evidence>
<feature type="domain" description="External alternative NADH-ubiquinone oxidoreductase-like C-terminal" evidence="10">
    <location>
        <begin position="355"/>
        <end position="410"/>
    </location>
</feature>
<proteinExistence type="inferred from homology"/>
<dbReference type="InterPro" id="IPR045024">
    <property type="entry name" value="NDH-2"/>
</dbReference>
<evidence type="ECO:0000256" key="8">
    <source>
        <dbReference type="ARBA" id="ARBA00047599"/>
    </source>
</evidence>
<comment type="catalytic activity">
    <reaction evidence="8">
        <text>a quinone + NADH + H(+) = a quinol + NAD(+)</text>
        <dbReference type="Rhea" id="RHEA:46160"/>
        <dbReference type="ChEBI" id="CHEBI:15378"/>
        <dbReference type="ChEBI" id="CHEBI:24646"/>
        <dbReference type="ChEBI" id="CHEBI:57540"/>
        <dbReference type="ChEBI" id="CHEBI:57945"/>
        <dbReference type="ChEBI" id="CHEBI:132124"/>
        <dbReference type="EC" id="1.6.5.9"/>
    </reaction>
</comment>
<evidence type="ECO:0000259" key="9">
    <source>
        <dbReference type="Pfam" id="PF07992"/>
    </source>
</evidence>
<accession>A0A402CUB8</accession>
<evidence type="ECO:0000259" key="10">
    <source>
        <dbReference type="Pfam" id="PF22366"/>
    </source>
</evidence>
<keyword evidence="7" id="KW-0520">NAD</keyword>
<dbReference type="GO" id="GO:0050136">
    <property type="term" value="F:NADH dehydrogenase (quinone) (non-electrogenic) activity"/>
    <property type="evidence" value="ECO:0007669"/>
    <property type="project" value="UniProtKB-EC"/>
</dbReference>
<dbReference type="PRINTS" id="PR00411">
    <property type="entry name" value="PNDRDTASEI"/>
</dbReference>
<evidence type="ECO:0000256" key="3">
    <source>
        <dbReference type="ARBA" id="ARBA00022630"/>
    </source>
</evidence>
<dbReference type="EC" id="1.6.5.9" evidence="2"/>
<dbReference type="PANTHER" id="PTHR43706">
    <property type="entry name" value="NADH DEHYDROGENASE"/>
    <property type="match status" value="1"/>
</dbReference>
<evidence type="ECO:0000256" key="6">
    <source>
        <dbReference type="ARBA" id="ARBA00023002"/>
    </source>
</evidence>
<dbReference type="Proteomes" id="UP000287394">
    <property type="component" value="Chromosome"/>
</dbReference>
<dbReference type="Pfam" id="PF22366">
    <property type="entry name" value="NDH2_C"/>
    <property type="match status" value="1"/>
</dbReference>
<reference evidence="11 12" key="1">
    <citation type="journal article" date="2019" name="Int. J. Syst. Evol. Microbiol.">
        <title>Capsulimonas corticalis gen. nov., sp. nov., an aerobic capsulated bacterium, of a novel bacterial order, Capsulimonadales ord. nov., of the class Armatimonadia of the phylum Armatimonadetes.</title>
        <authorList>
            <person name="Li J."/>
            <person name="Kudo C."/>
            <person name="Tonouchi A."/>
        </authorList>
    </citation>
    <scope>NUCLEOTIDE SEQUENCE [LARGE SCALE GENOMIC DNA]</scope>
    <source>
        <strain evidence="11 12">AX-7</strain>
    </source>
</reference>
<evidence type="ECO:0000256" key="4">
    <source>
        <dbReference type="ARBA" id="ARBA00022827"/>
    </source>
</evidence>
<feature type="domain" description="FAD/NAD(P)-binding" evidence="9">
    <location>
        <begin position="15"/>
        <end position="331"/>
    </location>
</feature>
<evidence type="ECO:0000256" key="1">
    <source>
        <dbReference type="ARBA" id="ARBA00005272"/>
    </source>
</evidence>
<dbReference type="PANTHER" id="PTHR43706:SF47">
    <property type="entry name" value="EXTERNAL NADH-UBIQUINONE OXIDOREDUCTASE 1, MITOCHONDRIAL-RELATED"/>
    <property type="match status" value="1"/>
</dbReference>
<dbReference type="AlphaFoldDB" id="A0A402CUB8"/>
<dbReference type="EMBL" id="AP025739">
    <property type="protein sequence ID" value="BDI28907.1"/>
    <property type="molecule type" value="Genomic_DNA"/>
</dbReference>
<name>A0A402CUB8_9BACT</name>
<comment type="similarity">
    <text evidence="1">Belongs to the NADH dehydrogenase family.</text>
</comment>
<keyword evidence="3" id="KW-0285">Flavoprotein</keyword>
<evidence type="ECO:0000256" key="5">
    <source>
        <dbReference type="ARBA" id="ARBA00022946"/>
    </source>
</evidence>
<evidence type="ECO:0000256" key="2">
    <source>
        <dbReference type="ARBA" id="ARBA00012637"/>
    </source>
</evidence>
<dbReference type="InterPro" id="IPR036188">
    <property type="entry name" value="FAD/NAD-bd_sf"/>
</dbReference>
<dbReference type="Pfam" id="PF07992">
    <property type="entry name" value="Pyr_redox_2"/>
    <property type="match status" value="1"/>
</dbReference>
<dbReference type="FunCoup" id="A0A402CUB8">
    <property type="interactions" value="255"/>
</dbReference>
<gene>
    <name evidence="11" type="primary">ndh</name>
    <name evidence="11" type="ORF">CCAX7_009580</name>
</gene>
<dbReference type="OrthoDB" id="9781621at2"/>